<feature type="transmembrane region" description="Helical" evidence="1">
    <location>
        <begin position="28"/>
        <end position="45"/>
    </location>
</feature>
<dbReference type="Proteomes" id="UP001600165">
    <property type="component" value="Unassembled WGS sequence"/>
</dbReference>
<gene>
    <name evidence="2" type="ORF">ACFVKH_19680</name>
</gene>
<dbReference type="InterPro" id="IPR046052">
    <property type="entry name" value="DUF6010"/>
</dbReference>
<proteinExistence type="predicted"/>
<reference evidence="2 3" key="1">
    <citation type="submission" date="2024-10" db="EMBL/GenBank/DDBJ databases">
        <authorList>
            <person name="Ratan Roy A."/>
            <person name="Morales Sandoval P.H."/>
            <person name="De Los Santos Villalobos S."/>
            <person name="Chakraborty S."/>
            <person name="Mukherjee J."/>
        </authorList>
    </citation>
    <scope>NUCLEOTIDE SEQUENCE [LARGE SCALE GENOMIC DNA]</scope>
    <source>
        <strain evidence="2 3">S1</strain>
    </source>
</reference>
<evidence type="ECO:0000313" key="3">
    <source>
        <dbReference type="Proteomes" id="UP001600165"/>
    </source>
</evidence>
<dbReference type="Pfam" id="PF19473">
    <property type="entry name" value="DUF6010"/>
    <property type="match status" value="1"/>
</dbReference>
<feature type="transmembrane region" description="Helical" evidence="1">
    <location>
        <begin position="105"/>
        <end position="123"/>
    </location>
</feature>
<keyword evidence="1" id="KW-0812">Transmembrane</keyword>
<name>A0ABW6IKY5_9CYAN</name>
<keyword evidence="1" id="KW-0472">Membrane</keyword>
<sequence>MPLVLGVALAGLAGWLLRWLPPQPRLDVYAVALAAIGAVYVGSALSEKRGRSIFLEAIVAIACIALALMGLWISPLALIGGYVLHGVWDFFHHPVPVGAQIPQRWYPPLCVGFDWAIAIAIFIQQIG</sequence>
<dbReference type="RefSeq" id="WP_377968136.1">
    <property type="nucleotide sequence ID" value="NZ_JBHZOL010000111.1"/>
</dbReference>
<dbReference type="EMBL" id="JBHZOL010000111">
    <property type="protein sequence ID" value="MFE4108507.1"/>
    <property type="molecule type" value="Genomic_DNA"/>
</dbReference>
<evidence type="ECO:0000313" key="2">
    <source>
        <dbReference type="EMBL" id="MFE4108507.1"/>
    </source>
</evidence>
<comment type="caution">
    <text evidence="2">The sequence shown here is derived from an EMBL/GenBank/DDBJ whole genome shotgun (WGS) entry which is preliminary data.</text>
</comment>
<feature type="transmembrane region" description="Helical" evidence="1">
    <location>
        <begin position="57"/>
        <end position="85"/>
    </location>
</feature>
<organism evidence="2 3">
    <name type="scientific">Almyronema epifaneia S1</name>
    <dbReference type="NCBI Taxonomy" id="2991925"/>
    <lineage>
        <taxon>Bacteria</taxon>
        <taxon>Bacillati</taxon>
        <taxon>Cyanobacteriota</taxon>
        <taxon>Cyanophyceae</taxon>
        <taxon>Nodosilineales</taxon>
        <taxon>Nodosilineaceae</taxon>
        <taxon>Almyronema</taxon>
        <taxon>Almyronema epifaneia</taxon>
    </lineage>
</organism>
<accession>A0ABW6IKY5</accession>
<keyword evidence="1" id="KW-1133">Transmembrane helix</keyword>
<protein>
    <submittedName>
        <fullName evidence="2">DUF6010 family protein</fullName>
    </submittedName>
</protein>
<evidence type="ECO:0000256" key="1">
    <source>
        <dbReference type="SAM" id="Phobius"/>
    </source>
</evidence>
<keyword evidence="3" id="KW-1185">Reference proteome</keyword>